<evidence type="ECO:0000313" key="3">
    <source>
        <dbReference type="Proteomes" id="UP000726170"/>
    </source>
</evidence>
<reference evidence="2 3" key="1">
    <citation type="submission" date="2021-06" db="EMBL/GenBank/DDBJ databases">
        <authorList>
            <person name="Sun Q."/>
            <person name="Li D."/>
        </authorList>
    </citation>
    <scope>NUCLEOTIDE SEQUENCE [LARGE SCALE GENOMIC DNA]</scope>
    <source>
        <strain evidence="2 3">MSJ-11</strain>
    </source>
</reference>
<dbReference type="GO" id="GO:0047936">
    <property type="term" value="F:glucose 1-dehydrogenase [NAD(P)+] activity"/>
    <property type="evidence" value="ECO:0007669"/>
    <property type="project" value="UniProtKB-EC"/>
</dbReference>
<proteinExistence type="predicted"/>
<protein>
    <submittedName>
        <fullName evidence="2">Glucose 1-dehydrogenase</fullName>
        <ecNumber evidence="2">1.1.1.47</ecNumber>
    </submittedName>
</protein>
<evidence type="ECO:0000313" key="2">
    <source>
        <dbReference type="EMBL" id="MBU5483382.1"/>
    </source>
</evidence>
<dbReference type="RefSeq" id="WP_216437765.1">
    <property type="nucleotide sequence ID" value="NZ_JAHLQF010000001.1"/>
</dbReference>
<evidence type="ECO:0000256" key="1">
    <source>
        <dbReference type="ARBA" id="ARBA00023002"/>
    </source>
</evidence>
<sequence length="255" mass="27175">MSNLFDLTGKVAIVTGASSGIGVQIAKAFARQGANVAILARRYDKLTKVAKEIEALGREALPVKCDVTIEKQVITAVNTILNTFGKIDILMNNAGVDSVGSIDLIEEAEWNRVIDTNLKGVFLMSKHVVKHMKKRNYGKIINTTSVCGVIGGKYEPLHAYNASKGAVISLTKGMAASLARYGITVNGIGPSLFETEMTSPELFEESSLKIYNEICPAGRPGNAGELDGAVIYFASDASSYTTGQTLFIDGGFTSI</sequence>
<keyword evidence="3" id="KW-1185">Reference proteome</keyword>
<dbReference type="EC" id="1.1.1.47" evidence="2"/>
<dbReference type="InterPro" id="IPR002347">
    <property type="entry name" value="SDR_fam"/>
</dbReference>
<accession>A0ABS6EF36</accession>
<gene>
    <name evidence="2" type="ORF">KQI86_03515</name>
</gene>
<comment type="caution">
    <text evidence="2">The sequence shown here is derived from an EMBL/GenBank/DDBJ whole genome shotgun (WGS) entry which is preliminary data.</text>
</comment>
<keyword evidence="1 2" id="KW-0560">Oxidoreductase</keyword>
<dbReference type="PANTHER" id="PTHR42760">
    <property type="entry name" value="SHORT-CHAIN DEHYDROGENASES/REDUCTASES FAMILY MEMBER"/>
    <property type="match status" value="1"/>
</dbReference>
<dbReference type="EMBL" id="JAHLQF010000001">
    <property type="protein sequence ID" value="MBU5483382.1"/>
    <property type="molecule type" value="Genomic_DNA"/>
</dbReference>
<organism evidence="2 3">
    <name type="scientific">Clostridium mobile</name>
    <dbReference type="NCBI Taxonomy" id="2841512"/>
    <lineage>
        <taxon>Bacteria</taxon>
        <taxon>Bacillati</taxon>
        <taxon>Bacillota</taxon>
        <taxon>Clostridia</taxon>
        <taxon>Eubacteriales</taxon>
        <taxon>Clostridiaceae</taxon>
        <taxon>Clostridium</taxon>
    </lineage>
</organism>
<dbReference type="Pfam" id="PF00106">
    <property type="entry name" value="adh_short"/>
    <property type="match status" value="1"/>
</dbReference>
<dbReference type="PANTHER" id="PTHR42760:SF133">
    <property type="entry name" value="3-OXOACYL-[ACYL-CARRIER-PROTEIN] REDUCTASE"/>
    <property type="match status" value="1"/>
</dbReference>
<name>A0ABS6EF36_9CLOT</name>
<dbReference type="NCBIfam" id="NF005559">
    <property type="entry name" value="PRK07231.1"/>
    <property type="match status" value="1"/>
</dbReference>
<dbReference type="Proteomes" id="UP000726170">
    <property type="component" value="Unassembled WGS sequence"/>
</dbReference>